<keyword evidence="8" id="KW-0472">Membrane</keyword>
<evidence type="ECO:0000256" key="6">
    <source>
        <dbReference type="ARBA" id="ARBA00022801"/>
    </source>
</evidence>
<organism evidence="11">
    <name type="scientific">uncultured marine thaumarchaeote AD1000_70_G10</name>
    <dbReference type="NCBI Taxonomy" id="1455934"/>
    <lineage>
        <taxon>Archaea</taxon>
        <taxon>Nitrososphaerota</taxon>
        <taxon>environmental samples</taxon>
    </lineage>
</organism>
<dbReference type="PANTHER" id="PTHR43134:SF1">
    <property type="entry name" value="SIGNAL RECOGNITION PARTICLE RECEPTOR SUBUNIT ALPHA"/>
    <property type="match status" value="1"/>
</dbReference>
<dbReference type="GO" id="GO:0005525">
    <property type="term" value="F:GTP binding"/>
    <property type="evidence" value="ECO:0007669"/>
    <property type="project" value="UniProtKB-KW"/>
</dbReference>
<dbReference type="InterPro" id="IPR000897">
    <property type="entry name" value="SRP54_GTPase_dom"/>
</dbReference>
<dbReference type="SMART" id="SM00382">
    <property type="entry name" value="AAA"/>
    <property type="match status" value="1"/>
</dbReference>
<accession>A0A075G284</accession>
<dbReference type="AlphaFoldDB" id="A0A075G284"/>
<keyword evidence="4" id="KW-0963">Cytoplasm</keyword>
<dbReference type="GO" id="GO:0005886">
    <property type="term" value="C:plasma membrane"/>
    <property type="evidence" value="ECO:0007669"/>
    <property type="project" value="UniProtKB-SubCell"/>
</dbReference>
<evidence type="ECO:0000256" key="8">
    <source>
        <dbReference type="ARBA" id="ARBA00023136"/>
    </source>
</evidence>
<evidence type="ECO:0000259" key="10">
    <source>
        <dbReference type="PROSITE" id="PS00300"/>
    </source>
</evidence>
<dbReference type="PANTHER" id="PTHR43134">
    <property type="entry name" value="SIGNAL RECOGNITION PARTICLE RECEPTOR SUBUNIT ALPHA"/>
    <property type="match status" value="1"/>
</dbReference>
<dbReference type="GO" id="GO:0003924">
    <property type="term" value="F:GTPase activity"/>
    <property type="evidence" value="ECO:0007669"/>
    <property type="project" value="TreeGrafter"/>
</dbReference>
<keyword evidence="5" id="KW-0547">Nucleotide-binding</keyword>
<dbReference type="GO" id="GO:0005047">
    <property type="term" value="F:signal recognition particle binding"/>
    <property type="evidence" value="ECO:0007669"/>
    <property type="project" value="TreeGrafter"/>
</dbReference>
<name>A0A075G284_9ARCH</name>
<evidence type="ECO:0000256" key="2">
    <source>
        <dbReference type="ARBA" id="ARBA00008531"/>
    </source>
</evidence>
<keyword evidence="6" id="KW-0378">Hydrolase</keyword>
<evidence type="ECO:0000256" key="9">
    <source>
        <dbReference type="ARBA" id="ARBA00023170"/>
    </source>
</evidence>
<dbReference type="SUPFAM" id="SSF52540">
    <property type="entry name" value="P-loop containing nucleoside triphosphate hydrolases"/>
    <property type="match status" value="1"/>
</dbReference>
<protein>
    <submittedName>
        <fullName evidence="11">Signal recognition particle-docking protein (FtsY)</fullName>
    </submittedName>
</protein>
<dbReference type="InterPro" id="IPR004390">
    <property type="entry name" value="SR_rcpt_FtsY"/>
</dbReference>
<dbReference type="NCBIfam" id="TIGR00064">
    <property type="entry name" value="ftsY"/>
    <property type="match status" value="1"/>
</dbReference>
<sequence>MLDKVKNAVSNLSKIAVEKQISEKELDEVMENLTIELLESEIPFDLVEQISENIKKQMIGKKFARSDEFKEIIKNEFTSTIKEIFQKVEDVDLIKLINSKESKPFKILIVGINGSGKTTTVAKIGHLLKENNISSVIVAGDTFRSGAIEQIKEHADRLELKLISQKYGSDPAAVARDGVEYSKTHSIDAVIIDTSGRVQTNSNLMQEVLKIKNVVNPDFTVFIGDSLAGNDLVSQTHEFFKFTEFNGSILTKVDADVKGGAILSILSETGKPIIYIGTGQEYKDLEKFNEERFLSGLFQ</sequence>
<evidence type="ECO:0000256" key="3">
    <source>
        <dbReference type="ARBA" id="ARBA00022475"/>
    </source>
</evidence>
<evidence type="ECO:0000256" key="4">
    <source>
        <dbReference type="ARBA" id="ARBA00022490"/>
    </source>
</evidence>
<dbReference type="InterPro" id="IPR027417">
    <property type="entry name" value="P-loop_NTPase"/>
</dbReference>
<dbReference type="Pfam" id="PF00448">
    <property type="entry name" value="SRP54"/>
    <property type="match status" value="1"/>
</dbReference>
<reference evidence="11" key="1">
    <citation type="journal article" date="2014" name="Genome Biol. Evol.">
        <title>Pangenome evidence for extensive interdomain horizontal transfer affecting lineage core and shell genes in uncultured planktonic thaumarchaeota and euryarchaeota.</title>
        <authorList>
            <person name="Deschamps P."/>
            <person name="Zivanovic Y."/>
            <person name="Moreira D."/>
            <person name="Rodriguez-Valera F."/>
            <person name="Lopez-Garcia P."/>
        </authorList>
    </citation>
    <scope>NUCLEOTIDE SEQUENCE</scope>
</reference>
<dbReference type="InterPro" id="IPR003593">
    <property type="entry name" value="AAA+_ATPase"/>
</dbReference>
<comment type="similarity">
    <text evidence="2">Belongs to the GTP-binding SRP family.</text>
</comment>
<dbReference type="Pfam" id="PF02881">
    <property type="entry name" value="SRP54_N"/>
    <property type="match status" value="1"/>
</dbReference>
<comment type="subcellular location">
    <subcellularLocation>
        <location evidence="1">Cell membrane</location>
        <topology evidence="1">Peripheral membrane protein</topology>
        <orientation evidence="1">Cytoplasmic side</orientation>
    </subcellularLocation>
</comment>
<dbReference type="SMART" id="SM00962">
    <property type="entry name" value="SRP54"/>
    <property type="match status" value="1"/>
</dbReference>
<dbReference type="PROSITE" id="PS00300">
    <property type="entry name" value="SRP54"/>
    <property type="match status" value="1"/>
</dbReference>
<evidence type="ECO:0000256" key="1">
    <source>
        <dbReference type="ARBA" id="ARBA00004413"/>
    </source>
</evidence>
<dbReference type="SUPFAM" id="SSF47364">
    <property type="entry name" value="Domain of the SRP/SRP receptor G-proteins"/>
    <property type="match status" value="1"/>
</dbReference>
<keyword evidence="3" id="KW-1003">Cell membrane</keyword>
<evidence type="ECO:0000256" key="7">
    <source>
        <dbReference type="ARBA" id="ARBA00023134"/>
    </source>
</evidence>
<dbReference type="GO" id="GO:0005737">
    <property type="term" value="C:cytoplasm"/>
    <property type="evidence" value="ECO:0007669"/>
    <property type="project" value="UniProtKB-ARBA"/>
</dbReference>
<dbReference type="EMBL" id="KF900463">
    <property type="protein sequence ID" value="AIE95856.1"/>
    <property type="molecule type" value="Genomic_DNA"/>
</dbReference>
<dbReference type="GO" id="GO:0006614">
    <property type="term" value="P:SRP-dependent cotranslational protein targeting to membrane"/>
    <property type="evidence" value="ECO:0007669"/>
    <property type="project" value="InterPro"/>
</dbReference>
<dbReference type="Gene3D" id="3.40.50.300">
    <property type="entry name" value="P-loop containing nucleotide triphosphate hydrolases"/>
    <property type="match status" value="1"/>
</dbReference>
<dbReference type="InterPro" id="IPR036225">
    <property type="entry name" value="SRP/SRP_N"/>
</dbReference>
<keyword evidence="7" id="KW-0342">GTP-binding</keyword>
<dbReference type="Gene3D" id="1.20.120.140">
    <property type="entry name" value="Signal recognition particle SRP54, nucleotide-binding domain"/>
    <property type="match status" value="1"/>
</dbReference>
<gene>
    <name evidence="11" type="primary">ftsY</name>
</gene>
<dbReference type="InterPro" id="IPR013822">
    <property type="entry name" value="Signal_recog_particl_SRP54_hlx"/>
</dbReference>
<dbReference type="SMART" id="SM00963">
    <property type="entry name" value="SRP54_N"/>
    <property type="match status" value="1"/>
</dbReference>
<evidence type="ECO:0000313" key="11">
    <source>
        <dbReference type="EMBL" id="AIE95856.1"/>
    </source>
</evidence>
<keyword evidence="9" id="KW-0675">Receptor</keyword>
<dbReference type="InterPro" id="IPR042101">
    <property type="entry name" value="SRP54_N_sf"/>
</dbReference>
<evidence type="ECO:0000256" key="5">
    <source>
        <dbReference type="ARBA" id="ARBA00022741"/>
    </source>
</evidence>
<proteinExistence type="inferred from homology"/>
<feature type="domain" description="SRP54-type proteins GTP-binding" evidence="10">
    <location>
        <begin position="272"/>
        <end position="285"/>
    </location>
</feature>